<keyword evidence="1" id="KW-0472">Membrane</keyword>
<dbReference type="EMBL" id="JBHSTP010000001">
    <property type="protein sequence ID" value="MFC6355015.1"/>
    <property type="molecule type" value="Genomic_DNA"/>
</dbReference>
<dbReference type="InterPro" id="IPR024078">
    <property type="entry name" value="LmbE-like_dom_sf"/>
</dbReference>
<sequence length="313" mass="32766">MAGREERVLLVFPDPYDALLRAGGTIARLAEDGAGTLVLTSVPEVAGVDEALYLMGARECRVVTMDAHAAIASAIDEQDSTAIIVPHQDTSAFERDELGLVRLAVAEASARRLPLYLAVNDILPVGRRLKAIDVSDQLDAKLDAISSCTGISVDGRIVRRDGAEARSLGETEAFVRLSAPGALEDSPPSVGSRIVTGVLAFFVGAVFGAIGTIAHQSTVEVAGVDVPWGLILSLSGITALLVGLRLVLNDRLIVLATAIGLLGTIFLLSLRSTGGSVLIPQSALGLVWTVAPTLISTIVLAWPRLPARLSRRA</sequence>
<name>A0ABW1VEC7_9MICO</name>
<feature type="transmembrane region" description="Helical" evidence="1">
    <location>
        <begin position="282"/>
        <end position="302"/>
    </location>
</feature>
<keyword evidence="3" id="KW-1185">Reference proteome</keyword>
<dbReference type="RefSeq" id="WP_386727259.1">
    <property type="nucleotide sequence ID" value="NZ_JBHSTP010000001.1"/>
</dbReference>
<dbReference type="SUPFAM" id="SSF102588">
    <property type="entry name" value="LmbE-like"/>
    <property type="match status" value="1"/>
</dbReference>
<protein>
    <submittedName>
        <fullName evidence="2">Uncharacterized protein</fullName>
    </submittedName>
</protein>
<evidence type="ECO:0000256" key="1">
    <source>
        <dbReference type="SAM" id="Phobius"/>
    </source>
</evidence>
<dbReference type="Proteomes" id="UP001596306">
    <property type="component" value="Unassembled WGS sequence"/>
</dbReference>
<dbReference type="Gene3D" id="3.40.50.10320">
    <property type="entry name" value="LmbE-like"/>
    <property type="match status" value="1"/>
</dbReference>
<proteinExistence type="predicted"/>
<feature type="transmembrane region" description="Helical" evidence="1">
    <location>
        <begin position="252"/>
        <end position="270"/>
    </location>
</feature>
<organism evidence="2 3">
    <name type="scientific">Luethyella okanaganae</name>
    <dbReference type="NCBI Taxonomy" id="69372"/>
    <lineage>
        <taxon>Bacteria</taxon>
        <taxon>Bacillati</taxon>
        <taxon>Actinomycetota</taxon>
        <taxon>Actinomycetes</taxon>
        <taxon>Micrococcales</taxon>
        <taxon>Microbacteriaceae</taxon>
        <taxon>Luethyella</taxon>
    </lineage>
</organism>
<feature type="transmembrane region" description="Helical" evidence="1">
    <location>
        <begin position="194"/>
        <end position="214"/>
    </location>
</feature>
<keyword evidence="1" id="KW-0812">Transmembrane</keyword>
<comment type="caution">
    <text evidence="2">The sequence shown here is derived from an EMBL/GenBank/DDBJ whole genome shotgun (WGS) entry which is preliminary data.</text>
</comment>
<keyword evidence="1" id="KW-1133">Transmembrane helix</keyword>
<accession>A0ABW1VEC7</accession>
<evidence type="ECO:0000313" key="3">
    <source>
        <dbReference type="Proteomes" id="UP001596306"/>
    </source>
</evidence>
<feature type="transmembrane region" description="Helical" evidence="1">
    <location>
        <begin position="226"/>
        <end position="247"/>
    </location>
</feature>
<reference evidence="3" key="1">
    <citation type="journal article" date="2019" name="Int. J. Syst. Evol. Microbiol.">
        <title>The Global Catalogue of Microorganisms (GCM) 10K type strain sequencing project: providing services to taxonomists for standard genome sequencing and annotation.</title>
        <authorList>
            <consortium name="The Broad Institute Genomics Platform"/>
            <consortium name="The Broad Institute Genome Sequencing Center for Infectious Disease"/>
            <person name="Wu L."/>
            <person name="Ma J."/>
        </authorList>
    </citation>
    <scope>NUCLEOTIDE SEQUENCE [LARGE SCALE GENOMIC DNA]</scope>
    <source>
        <strain evidence="3">CCUG 43304</strain>
    </source>
</reference>
<gene>
    <name evidence="2" type="ORF">ACFQB0_02655</name>
</gene>
<evidence type="ECO:0000313" key="2">
    <source>
        <dbReference type="EMBL" id="MFC6355015.1"/>
    </source>
</evidence>